<sequence length="690" mass="75874">MPGDGSHQAEDDDEEEDYDDAMTRDIENDAASISSNTALLNETDLKPSIQHSTTFRKRVVTIFIKLSEIKSFIELNKIGFSKVCKKFDKVLNESIRNDYMESLPSNSYIFKLVTISKLDEYIDELIKIYASLTNSDIEHSKENLKILLRDHIIWERSKVWKGYINNINGFNIEDNEDVVDDSELRNLYSMPCYKYKLPIDINLPYFYNFNKKQLKCYQIEYLKLPKFFLGWRSIKIAITILVTGLLLGLKSLHDTQQKHCMALVICCAILWATEAIPLFTTSMLVPFLVVILKVLKADDGSAMDTVSAATYIFSTMWNSTIMILIAGFTLAAALSKYNIAKVVSSWVLASAGTSPRRILLAVMGVSMFLSMWISNVAAPVLTYSLCAPLLKSIPTESGFAKALILGVALASDVAGVSSPISSPQNVIAIQALNPAPGWGDWFSVSIPISILGLAVVWLEMILTFDINTIKLKKITPIREKFCAKQLFVCAITVLTIILWCVSSQTEDVFGSSGIIACIPIIVFYGTSILSPTDINNYPWSIVILAMGGIALGKAVTSSGLLHLIATSLQEKIGGYPPIAILAIFGALCLVFATFVSHTVSALIIVPLVQTIGREFHHEGLMVIGIALIASVAMGMPSSGFPNSIAISMTDDLGKRYLTANHFITRGVIASLIMYGFIITVGYGILSSKGY</sequence>
<comment type="caution">
    <text evidence="1">The sequence shown here is derived from an EMBL/GenBank/DDBJ whole genome shotgun (WGS) entry which is preliminary data.</text>
</comment>
<gene>
    <name evidence="1" type="ORF">Cboi01_000227700</name>
</gene>
<dbReference type="EMBL" id="BSXV01000994">
    <property type="protein sequence ID" value="GME91383.1"/>
    <property type="molecule type" value="Genomic_DNA"/>
</dbReference>
<dbReference type="Proteomes" id="UP001165101">
    <property type="component" value="Unassembled WGS sequence"/>
</dbReference>
<evidence type="ECO:0000313" key="2">
    <source>
        <dbReference type="Proteomes" id="UP001165101"/>
    </source>
</evidence>
<evidence type="ECO:0000313" key="1">
    <source>
        <dbReference type="EMBL" id="GME91383.1"/>
    </source>
</evidence>
<protein>
    <submittedName>
        <fullName evidence="1">Unnamed protein product</fullName>
    </submittedName>
</protein>
<reference evidence="1" key="1">
    <citation type="submission" date="2023-04" db="EMBL/GenBank/DDBJ databases">
        <title>Candida boidinii NBRC 1967.</title>
        <authorList>
            <person name="Ichikawa N."/>
            <person name="Sato H."/>
            <person name="Tonouchi N."/>
        </authorList>
    </citation>
    <scope>NUCLEOTIDE SEQUENCE</scope>
    <source>
        <strain evidence="1">NBRC 1967</strain>
    </source>
</reference>
<accession>A0ACB5TN06</accession>
<organism evidence="1 2">
    <name type="scientific">Candida boidinii</name>
    <name type="common">Yeast</name>
    <dbReference type="NCBI Taxonomy" id="5477"/>
    <lineage>
        <taxon>Eukaryota</taxon>
        <taxon>Fungi</taxon>
        <taxon>Dikarya</taxon>
        <taxon>Ascomycota</taxon>
        <taxon>Saccharomycotina</taxon>
        <taxon>Pichiomycetes</taxon>
        <taxon>Pichiales</taxon>
        <taxon>Pichiaceae</taxon>
        <taxon>Ogataea</taxon>
        <taxon>Ogataea/Candida clade</taxon>
    </lineage>
</organism>
<keyword evidence="2" id="KW-1185">Reference proteome</keyword>
<proteinExistence type="predicted"/>
<name>A0ACB5TN06_CANBO</name>